<organism evidence="2 3">
    <name type="scientific">Pleurodeles waltl</name>
    <name type="common">Iberian ribbed newt</name>
    <dbReference type="NCBI Taxonomy" id="8319"/>
    <lineage>
        <taxon>Eukaryota</taxon>
        <taxon>Metazoa</taxon>
        <taxon>Chordata</taxon>
        <taxon>Craniata</taxon>
        <taxon>Vertebrata</taxon>
        <taxon>Euteleostomi</taxon>
        <taxon>Amphibia</taxon>
        <taxon>Batrachia</taxon>
        <taxon>Caudata</taxon>
        <taxon>Salamandroidea</taxon>
        <taxon>Salamandridae</taxon>
        <taxon>Pleurodelinae</taxon>
        <taxon>Pleurodeles</taxon>
    </lineage>
</organism>
<feature type="compositionally biased region" description="Polar residues" evidence="1">
    <location>
        <begin position="168"/>
        <end position="196"/>
    </location>
</feature>
<sequence>MLPLVSAEACLRPHSACAAVSYSDRRLLQPVLPSAVMASDVHTAALCLVATVRDCEATKSCWQCTGETDKDECNRPVRNLDEAKSQHEAKRGAHEKVNSKLKTVPLDRFLEKKSRTGARSGTGVVCSSVVEEREGFLPEANAPESRLENGADSLDSKVLSGISLLSSWTNNEGLDSETGKISSEPGSEMSSPASEQEQAENDKVITIRKKQKKRNAQPSPATYSLISQETKDLQWDYTNTQLKEASAMHGNTETQPSPVSLKTIDQSIMEHQEESKTESRRNQSACRKMQTQIRRVAKTCSEFATRIGEVENRISRLEDDLVCSMETDGFRR</sequence>
<dbReference type="Proteomes" id="UP001066276">
    <property type="component" value="Chromosome 2_2"/>
</dbReference>
<proteinExistence type="predicted"/>
<feature type="compositionally biased region" description="Basic residues" evidence="1">
    <location>
        <begin position="206"/>
        <end position="215"/>
    </location>
</feature>
<dbReference type="EMBL" id="JANPWB010000004">
    <property type="protein sequence ID" value="KAJ1193156.1"/>
    <property type="molecule type" value="Genomic_DNA"/>
</dbReference>
<reference evidence="2" key="1">
    <citation type="journal article" date="2022" name="bioRxiv">
        <title>Sequencing and chromosome-scale assembly of the giantPleurodeles waltlgenome.</title>
        <authorList>
            <person name="Brown T."/>
            <person name="Elewa A."/>
            <person name="Iarovenko S."/>
            <person name="Subramanian E."/>
            <person name="Araus A.J."/>
            <person name="Petzold A."/>
            <person name="Susuki M."/>
            <person name="Suzuki K.-i.T."/>
            <person name="Hayashi T."/>
            <person name="Toyoda A."/>
            <person name="Oliveira C."/>
            <person name="Osipova E."/>
            <person name="Leigh N.D."/>
            <person name="Simon A."/>
            <person name="Yun M.H."/>
        </authorList>
    </citation>
    <scope>NUCLEOTIDE SEQUENCE</scope>
    <source>
        <strain evidence="2">20211129_DDA</strain>
        <tissue evidence="2">Liver</tissue>
    </source>
</reference>
<evidence type="ECO:0000313" key="2">
    <source>
        <dbReference type="EMBL" id="KAJ1193156.1"/>
    </source>
</evidence>
<name>A0AAV7UX53_PLEWA</name>
<gene>
    <name evidence="2" type="ORF">NDU88_002461</name>
</gene>
<evidence type="ECO:0000313" key="3">
    <source>
        <dbReference type="Proteomes" id="UP001066276"/>
    </source>
</evidence>
<accession>A0AAV7UX53</accession>
<feature type="compositionally biased region" description="Polar residues" evidence="1">
    <location>
        <begin position="216"/>
        <end position="227"/>
    </location>
</feature>
<evidence type="ECO:0000256" key="1">
    <source>
        <dbReference type="SAM" id="MobiDB-lite"/>
    </source>
</evidence>
<feature type="region of interest" description="Disordered" evidence="1">
    <location>
        <begin position="168"/>
        <end position="227"/>
    </location>
</feature>
<keyword evidence="3" id="KW-1185">Reference proteome</keyword>
<protein>
    <submittedName>
        <fullName evidence="2">Uncharacterized protein</fullName>
    </submittedName>
</protein>
<dbReference type="AlphaFoldDB" id="A0AAV7UX53"/>
<comment type="caution">
    <text evidence="2">The sequence shown here is derived from an EMBL/GenBank/DDBJ whole genome shotgun (WGS) entry which is preliminary data.</text>
</comment>